<gene>
    <name evidence="1" type="ORF">VIBNISOn1_800065</name>
</gene>
<evidence type="ECO:0000313" key="1">
    <source>
        <dbReference type="EMBL" id="CCO49282.1"/>
    </source>
</evidence>
<accession>A0AAV2VWZ9</accession>
<dbReference type="AlphaFoldDB" id="A0AAV2VWZ9"/>
<comment type="caution">
    <text evidence="1">The sequence shown here is derived from an EMBL/GenBank/DDBJ whole genome shotgun (WGS) entry which is preliminary data.</text>
</comment>
<proteinExistence type="predicted"/>
<name>A0AAV2VWZ9_9VIBR</name>
<evidence type="ECO:0000313" key="2">
    <source>
        <dbReference type="Proteomes" id="UP000018211"/>
    </source>
</evidence>
<dbReference type="Proteomes" id="UP000018211">
    <property type="component" value="Unassembled WGS sequence"/>
</dbReference>
<dbReference type="EMBL" id="CAOF01000176">
    <property type="protein sequence ID" value="CCO49282.1"/>
    <property type="molecule type" value="Genomic_DNA"/>
</dbReference>
<protein>
    <submittedName>
        <fullName evidence="1">Uncharacterized protein</fullName>
    </submittedName>
</protein>
<sequence>MLPRASLIGFHAALPIFDLEPLDLQIAVLPENQLILAESSILWSLGYRKRGRKP</sequence>
<organism evidence="1 2">
    <name type="scientific">Vibrio nigripulchritudo SOn1</name>
    <dbReference type="NCBI Taxonomy" id="1238450"/>
    <lineage>
        <taxon>Bacteria</taxon>
        <taxon>Pseudomonadati</taxon>
        <taxon>Pseudomonadota</taxon>
        <taxon>Gammaproteobacteria</taxon>
        <taxon>Vibrionales</taxon>
        <taxon>Vibrionaceae</taxon>
        <taxon>Vibrio</taxon>
    </lineage>
</organism>
<reference evidence="1 2" key="1">
    <citation type="journal article" date="2013" name="ISME J.">
        <title>Comparative genomics of pathogenic lineages of Vibrio nigripulchritudo identifies virulence-associated traits.</title>
        <authorList>
            <person name="Goudenege D."/>
            <person name="Labreuche Y."/>
            <person name="Krin E."/>
            <person name="Ansquer D."/>
            <person name="Mangenot S."/>
            <person name="Calteau A."/>
            <person name="Medigue C."/>
            <person name="Mazel D."/>
            <person name="Polz M.F."/>
            <person name="Le Roux F."/>
        </authorList>
    </citation>
    <scope>NUCLEOTIDE SEQUENCE [LARGE SCALE GENOMIC DNA]</scope>
    <source>
        <strain evidence="1 2">SOn1</strain>
    </source>
</reference>